<sequence>MSNATIRTAAAIAAEIAAINAAAEANQTVADGGLLTVLTLEERAAKAVEKFEKAKAAYDAQAAVRGIEVGAAVTVAFGRAHNKQVLTGSVLNVEQEATGLSFTVLTGAGKTSRVINVSADAVLLTADDVARVELEIEAAVAEKAKADAAKGEGKGEGSAE</sequence>
<proteinExistence type="predicted"/>
<evidence type="ECO:0000313" key="2">
    <source>
        <dbReference type="Proteomes" id="UP000693765"/>
    </source>
</evidence>
<organism evidence="1 2">
    <name type="scientific">Stenotrophomonas phage BUCT598</name>
    <dbReference type="NCBI Taxonomy" id="2834253"/>
    <lineage>
        <taxon>Viruses</taxon>
        <taxon>Duplodnaviria</taxon>
        <taxon>Heunggongvirae</taxon>
        <taxon>Uroviricota</taxon>
        <taxon>Caudoviricetes</taxon>
        <taxon>Autographivirales</taxon>
        <taxon>Autonotataviridae</taxon>
        <taxon>Gujervirinae</taxon>
        <taxon>Smasvirus</taxon>
        <taxon>Smasvirus BUCT598</taxon>
    </lineage>
</organism>
<protein>
    <submittedName>
        <fullName evidence="1">Uncharacterized protein</fullName>
    </submittedName>
</protein>
<evidence type="ECO:0000313" key="1">
    <source>
        <dbReference type="EMBL" id="QWT56557.1"/>
    </source>
</evidence>
<dbReference type="Proteomes" id="UP000693765">
    <property type="component" value="Segment"/>
</dbReference>
<keyword evidence="2" id="KW-1185">Reference proteome</keyword>
<dbReference type="EMBL" id="MW831865">
    <property type="protein sequence ID" value="QWT56557.1"/>
    <property type="molecule type" value="Genomic_DNA"/>
</dbReference>
<accession>A0A8F2JCG0</accession>
<reference evidence="1" key="1">
    <citation type="submission" date="2021-03" db="EMBL/GenBank/DDBJ databases">
        <authorList>
            <person name="Tong Y."/>
            <person name="Zhang W."/>
            <person name="Tian F."/>
            <person name="Li J."/>
            <person name="He X."/>
        </authorList>
    </citation>
    <scope>NUCLEOTIDE SEQUENCE</scope>
</reference>
<name>A0A8F2JCG0_9CAUD</name>